<dbReference type="GeneID" id="29060352"/>
<accession>A0A1B0VVB4</accession>
<evidence type="ECO:0000313" key="1">
    <source>
        <dbReference type="EMBL" id="ANA49522.1"/>
    </source>
</evidence>
<name>A0A1B0VVB4_9CAUD</name>
<dbReference type="RefSeq" id="YP_009286534.1">
    <property type="nucleotide sequence ID" value="NC_031065.1"/>
</dbReference>
<organism evidence="1 2">
    <name type="scientific">Salmonella phage vB_SnwM_CGG4-1</name>
    <dbReference type="NCBI Taxonomy" id="1815631"/>
    <lineage>
        <taxon>Viruses</taxon>
        <taxon>Duplodnaviria</taxon>
        <taxon>Heunggongvirae</taxon>
        <taxon>Uroviricota</taxon>
        <taxon>Caudoviricetes</taxon>
        <taxon>Pantevenvirales</taxon>
        <taxon>Straboviridae</taxon>
        <taxon>Tevenvirinae</taxon>
        <taxon>Gelderlandvirus</taxon>
        <taxon>Gelderlandvirus cgg41</taxon>
    </lineage>
</organism>
<gene>
    <name evidence="1" type="ORF">CGG41_167</name>
</gene>
<evidence type="ECO:0000313" key="2">
    <source>
        <dbReference type="Proteomes" id="UP000204511"/>
    </source>
</evidence>
<protein>
    <submittedName>
        <fullName evidence="1">Outer capsid protein Hoc I</fullName>
    </submittedName>
</protein>
<reference evidence="2" key="1">
    <citation type="submission" date="2016-03" db="EMBL/GenBank/DDBJ databases">
        <authorList>
            <person name="Cucic S."/>
            <person name="Anany H."/>
            <person name="Brovko L."/>
            <person name="Kropinski A.M."/>
            <person name="Griffiths M.W."/>
        </authorList>
    </citation>
    <scope>NUCLEOTIDE SEQUENCE [LARGE SCALE GENOMIC DNA]</scope>
</reference>
<dbReference type="OrthoDB" id="20925at10239"/>
<keyword evidence="2" id="KW-1185">Reference proteome</keyword>
<dbReference type="Proteomes" id="UP000204511">
    <property type="component" value="Genome"/>
</dbReference>
<dbReference type="KEGG" id="vg:29060352"/>
<proteinExistence type="predicted"/>
<dbReference type="EMBL" id="KU867307">
    <property type="protein sequence ID" value="ANA49522.1"/>
    <property type="molecule type" value="Genomic_DNA"/>
</dbReference>
<sequence>MIGLVIDGPRYALVSQTIFYQTAFILPPGMAVSDVEIHWYKDDILIPQLPTEDPLSLYLYDIDYPAAGTYYALITNKITGVINRSNEIILEIGTEERAVVLDVSTRKYILANVGETVALRPVCEISPDYAERTCTWWRDGVELSPDEDIDILISSEKDYGLYILKSTGTCVGAYKDAYQEIAVDIYPRAGVVCPLIYDNDLNPYLPYGGGRNAAYMWIGWWVWDEILESVLGGHDWRVDIANSNFKYKCELQKVADLINEYPEVDIQESRNGYILNKADLLPKTM</sequence>